<sequence length="220" mass="24832">METIPVSAESFKVGLIGAGKMAEIIDREESFIEFWISSLCSNISGQILASLVMNPPKAAVTRQSSVEGGGSQNIRKLVKDGLCLNISSEYGHLGSNPGHWRINISASAEIENRYIMYRFEYIYPGFGLVSSDLIGRFDWVQSRHRSRCQGCAPWCTVSLRVDGLSTFWSMMELLEYIEAVKRTILKTWSRSLSMRNASIDAMCDEFNDDQINYNLTQEFQ</sequence>
<proteinExistence type="predicted"/>
<evidence type="ECO:0000313" key="1">
    <source>
        <dbReference type="EMBL" id="CAF1750529.1"/>
    </source>
</evidence>
<dbReference type="EMBL" id="HG994373">
    <property type="protein sequence ID" value="CAF1750529.1"/>
    <property type="molecule type" value="Genomic_DNA"/>
</dbReference>
<reference evidence="1" key="1">
    <citation type="submission" date="2021-01" db="EMBL/GenBank/DDBJ databases">
        <authorList>
            <consortium name="Genoscope - CEA"/>
            <person name="William W."/>
        </authorList>
    </citation>
    <scope>NUCLEOTIDE SEQUENCE</scope>
</reference>
<protein>
    <submittedName>
        <fullName evidence="1">(rape) hypothetical protein</fullName>
    </submittedName>
</protein>
<accession>A0A816IZV0</accession>
<gene>
    <name evidence="1" type="ORF">DARMORV10_C09P39020.1</name>
</gene>
<organism evidence="1">
    <name type="scientific">Brassica napus</name>
    <name type="common">Rape</name>
    <dbReference type="NCBI Taxonomy" id="3708"/>
    <lineage>
        <taxon>Eukaryota</taxon>
        <taxon>Viridiplantae</taxon>
        <taxon>Streptophyta</taxon>
        <taxon>Embryophyta</taxon>
        <taxon>Tracheophyta</taxon>
        <taxon>Spermatophyta</taxon>
        <taxon>Magnoliopsida</taxon>
        <taxon>eudicotyledons</taxon>
        <taxon>Gunneridae</taxon>
        <taxon>Pentapetalae</taxon>
        <taxon>rosids</taxon>
        <taxon>malvids</taxon>
        <taxon>Brassicales</taxon>
        <taxon>Brassicaceae</taxon>
        <taxon>Brassiceae</taxon>
        <taxon>Brassica</taxon>
    </lineage>
</organism>
<dbReference type="AlphaFoldDB" id="A0A816IZV0"/>
<dbReference type="Proteomes" id="UP001295469">
    <property type="component" value="Chromosome C09"/>
</dbReference>
<name>A0A816IZV0_BRANA</name>